<sequence length="110" mass="12499">MGRRLCFNEAEIVELSRMELNFVKRKKQIECSRISPTMSPLSSIKIYGHSLVRFDPAALFSGLQNCESSLKNAATFPEWFSAFSKLFLYWVPIGIGAKLMLAIKEILSHL</sequence>
<gene>
    <name evidence="1" type="ORF">PXEA_LOCUS21713</name>
</gene>
<organism evidence="1 2">
    <name type="scientific">Protopolystoma xenopodis</name>
    <dbReference type="NCBI Taxonomy" id="117903"/>
    <lineage>
        <taxon>Eukaryota</taxon>
        <taxon>Metazoa</taxon>
        <taxon>Spiralia</taxon>
        <taxon>Lophotrochozoa</taxon>
        <taxon>Platyhelminthes</taxon>
        <taxon>Monogenea</taxon>
        <taxon>Polyopisthocotylea</taxon>
        <taxon>Polystomatidea</taxon>
        <taxon>Polystomatidae</taxon>
        <taxon>Protopolystoma</taxon>
    </lineage>
</organism>
<dbReference type="AlphaFoldDB" id="A0A3S5CQK8"/>
<dbReference type="EMBL" id="CAAALY010093752">
    <property type="protein sequence ID" value="VEL28273.1"/>
    <property type="molecule type" value="Genomic_DNA"/>
</dbReference>
<name>A0A3S5CQK8_9PLAT</name>
<evidence type="ECO:0000313" key="1">
    <source>
        <dbReference type="EMBL" id="VEL28273.1"/>
    </source>
</evidence>
<keyword evidence="2" id="KW-1185">Reference proteome</keyword>
<protein>
    <submittedName>
        <fullName evidence="1">Uncharacterized protein</fullName>
    </submittedName>
</protein>
<evidence type="ECO:0000313" key="2">
    <source>
        <dbReference type="Proteomes" id="UP000784294"/>
    </source>
</evidence>
<accession>A0A3S5CQK8</accession>
<proteinExistence type="predicted"/>
<comment type="caution">
    <text evidence="1">The sequence shown here is derived from an EMBL/GenBank/DDBJ whole genome shotgun (WGS) entry which is preliminary data.</text>
</comment>
<reference evidence="1" key="1">
    <citation type="submission" date="2018-11" db="EMBL/GenBank/DDBJ databases">
        <authorList>
            <consortium name="Pathogen Informatics"/>
        </authorList>
    </citation>
    <scope>NUCLEOTIDE SEQUENCE</scope>
</reference>
<dbReference type="Proteomes" id="UP000784294">
    <property type="component" value="Unassembled WGS sequence"/>
</dbReference>